<comment type="subcellular location">
    <subcellularLocation>
        <location evidence="1 12">Mitochondrion membrane</location>
        <topology evidence="1 12">Single-pass membrane protein</topology>
    </subcellularLocation>
</comment>
<comment type="subunit">
    <text evidence="3">F-type ATPases have 2 components, CF(1) - the catalytic core - and CF(0) - the membrane proton channel.</text>
</comment>
<keyword evidence="8 13" id="KW-1133">Transmembrane helix</keyword>
<reference evidence="14" key="1">
    <citation type="submission" date="2014-04" db="EMBL/GenBank/DDBJ databases">
        <title>The complete mitochondrial genomes of three bristletails (Insecta: Archaeognatha): the paraphyly of Machilidae and insights into Archaeognathan phylogeny.</title>
        <authorList>
            <person name="He K."/>
            <person name="Ma Y."/>
            <person name="Zhang J."/>
        </authorList>
    </citation>
    <scope>NUCLEOTIDE SEQUENCE</scope>
</reference>
<evidence type="ECO:0000256" key="2">
    <source>
        <dbReference type="ARBA" id="ARBA00008892"/>
    </source>
</evidence>
<keyword evidence="6 12" id="KW-0812">Transmembrane</keyword>
<evidence type="ECO:0000256" key="3">
    <source>
        <dbReference type="ARBA" id="ARBA00011291"/>
    </source>
</evidence>
<evidence type="ECO:0000256" key="12">
    <source>
        <dbReference type="RuleBase" id="RU003661"/>
    </source>
</evidence>
<sequence length="53" mass="6571">MPQMAPLMWLMLYMLFLMTFIIFIFMNHYNFTPRSHESMTSMNILTSTMNWKW</sequence>
<accession>A0A0B4N573</accession>
<evidence type="ECO:0000313" key="14">
    <source>
        <dbReference type="EMBL" id="AII41699.1"/>
    </source>
</evidence>
<feature type="transmembrane region" description="Helical" evidence="13">
    <location>
        <begin position="6"/>
        <end position="26"/>
    </location>
</feature>
<keyword evidence="10 12" id="KW-0496">Mitochondrion</keyword>
<dbReference type="Pfam" id="PF00895">
    <property type="entry name" value="ATP-synt_8"/>
    <property type="match status" value="1"/>
</dbReference>
<keyword evidence="5 12" id="KW-0138">CF(0)</keyword>
<comment type="similarity">
    <text evidence="2 12">Belongs to the ATPase protein 8 family.</text>
</comment>
<name>A0A0B4N573_9INSE</name>
<evidence type="ECO:0000256" key="1">
    <source>
        <dbReference type="ARBA" id="ARBA00004304"/>
    </source>
</evidence>
<keyword evidence="4 12" id="KW-0813">Transport</keyword>
<dbReference type="EMBL" id="KJ754504">
    <property type="protein sequence ID" value="AII41699.1"/>
    <property type="molecule type" value="Genomic_DNA"/>
</dbReference>
<evidence type="ECO:0000256" key="8">
    <source>
        <dbReference type="ARBA" id="ARBA00022989"/>
    </source>
</evidence>
<proteinExistence type="inferred from homology"/>
<geneLocation type="mitochondrion" evidence="14"/>
<dbReference type="AlphaFoldDB" id="A0A0B4N573"/>
<evidence type="ECO:0000256" key="13">
    <source>
        <dbReference type="SAM" id="Phobius"/>
    </source>
</evidence>
<evidence type="ECO:0000256" key="5">
    <source>
        <dbReference type="ARBA" id="ARBA00022547"/>
    </source>
</evidence>
<gene>
    <name evidence="14" type="primary">ATP8</name>
</gene>
<dbReference type="GO" id="GO:0015986">
    <property type="term" value="P:proton motive force-driven ATP synthesis"/>
    <property type="evidence" value="ECO:0007669"/>
    <property type="project" value="InterPro"/>
</dbReference>
<evidence type="ECO:0000256" key="10">
    <source>
        <dbReference type="ARBA" id="ARBA00023128"/>
    </source>
</evidence>
<keyword evidence="11 13" id="KW-0472">Membrane</keyword>
<organism evidence="14">
    <name type="scientific">Petrobiellus sp. 2 JZ-2014</name>
    <dbReference type="NCBI Taxonomy" id="1529459"/>
    <lineage>
        <taxon>Eukaryota</taxon>
        <taxon>Metazoa</taxon>
        <taxon>Ecdysozoa</taxon>
        <taxon>Arthropoda</taxon>
        <taxon>Hexapoda</taxon>
        <taxon>Insecta</taxon>
        <taxon>Monocondylia</taxon>
        <taxon>Archaeognatha</taxon>
        <taxon>Machilidae</taxon>
        <taxon>Petrobiellus</taxon>
    </lineage>
</organism>
<evidence type="ECO:0000256" key="9">
    <source>
        <dbReference type="ARBA" id="ARBA00023065"/>
    </source>
</evidence>
<evidence type="ECO:0000256" key="7">
    <source>
        <dbReference type="ARBA" id="ARBA00022781"/>
    </source>
</evidence>
<keyword evidence="7 12" id="KW-0375">Hydrogen ion transport</keyword>
<keyword evidence="9 12" id="KW-0406">Ion transport</keyword>
<evidence type="ECO:0000256" key="11">
    <source>
        <dbReference type="ARBA" id="ARBA00023136"/>
    </source>
</evidence>
<evidence type="ECO:0000256" key="4">
    <source>
        <dbReference type="ARBA" id="ARBA00022448"/>
    </source>
</evidence>
<dbReference type="InterPro" id="IPR001421">
    <property type="entry name" value="ATP8_metazoa"/>
</dbReference>
<protein>
    <recommendedName>
        <fullName evidence="12">ATP synthase complex subunit 8</fullName>
    </recommendedName>
</protein>
<dbReference type="GO" id="GO:0031966">
    <property type="term" value="C:mitochondrial membrane"/>
    <property type="evidence" value="ECO:0007669"/>
    <property type="project" value="UniProtKB-SubCell"/>
</dbReference>
<dbReference type="GO" id="GO:0015078">
    <property type="term" value="F:proton transmembrane transporter activity"/>
    <property type="evidence" value="ECO:0007669"/>
    <property type="project" value="InterPro"/>
</dbReference>
<evidence type="ECO:0000256" key="6">
    <source>
        <dbReference type="ARBA" id="ARBA00022692"/>
    </source>
</evidence>
<dbReference type="GO" id="GO:0045259">
    <property type="term" value="C:proton-transporting ATP synthase complex"/>
    <property type="evidence" value="ECO:0007669"/>
    <property type="project" value="UniProtKB-KW"/>
</dbReference>